<protein>
    <recommendedName>
        <fullName evidence="4">EamA domain-containing protein</fullName>
    </recommendedName>
</protein>
<evidence type="ECO:0008006" key="4">
    <source>
        <dbReference type="Google" id="ProtNLM"/>
    </source>
</evidence>
<dbReference type="EMBL" id="CP031357">
    <property type="protein sequence ID" value="AXK42793.1"/>
    <property type="molecule type" value="Genomic_DNA"/>
</dbReference>
<feature type="transmembrane region" description="Helical" evidence="1">
    <location>
        <begin position="65"/>
        <end position="86"/>
    </location>
</feature>
<feature type="transmembrane region" description="Helical" evidence="1">
    <location>
        <begin position="6"/>
        <end position="24"/>
    </location>
</feature>
<dbReference type="Proteomes" id="UP000254508">
    <property type="component" value="Chromosome"/>
</dbReference>
<reference evidence="3" key="1">
    <citation type="submission" date="2018-07" db="EMBL/GenBank/DDBJ databases">
        <title>Genome sequence of Erythrobacter strain YH-07, an antagonistic bacterium isolated from Yellow Sea.</title>
        <authorList>
            <person name="Tang T."/>
            <person name="Liu Q."/>
            <person name="Sun X."/>
        </authorList>
    </citation>
    <scope>NUCLEOTIDE SEQUENCE [LARGE SCALE GENOMIC DNA]</scope>
    <source>
        <strain evidence="3">YH-07</strain>
    </source>
</reference>
<dbReference type="RefSeq" id="WP_115416972.1">
    <property type="nucleotide sequence ID" value="NZ_CP031357.1"/>
</dbReference>
<evidence type="ECO:0000313" key="3">
    <source>
        <dbReference type="Proteomes" id="UP000254508"/>
    </source>
</evidence>
<name>A0A345YFU1_9SPHN</name>
<dbReference type="OrthoDB" id="7409891at2"/>
<organism evidence="2 3">
    <name type="scientific">Erythrobacter aureus</name>
    <dbReference type="NCBI Taxonomy" id="2182384"/>
    <lineage>
        <taxon>Bacteria</taxon>
        <taxon>Pseudomonadati</taxon>
        <taxon>Pseudomonadota</taxon>
        <taxon>Alphaproteobacteria</taxon>
        <taxon>Sphingomonadales</taxon>
        <taxon>Erythrobacteraceae</taxon>
        <taxon>Erythrobacter/Porphyrobacter group</taxon>
        <taxon>Erythrobacter</taxon>
    </lineage>
</organism>
<keyword evidence="1" id="KW-0812">Transmembrane</keyword>
<evidence type="ECO:0000313" key="2">
    <source>
        <dbReference type="EMBL" id="AXK42793.1"/>
    </source>
</evidence>
<keyword evidence="1" id="KW-0472">Membrane</keyword>
<proteinExistence type="predicted"/>
<evidence type="ECO:0000256" key="1">
    <source>
        <dbReference type="SAM" id="Phobius"/>
    </source>
</evidence>
<accession>A0A345YFU1</accession>
<dbReference type="AlphaFoldDB" id="A0A345YFU1"/>
<keyword evidence="3" id="KW-1185">Reference proteome</keyword>
<gene>
    <name evidence="2" type="ORF">DVR09_11035</name>
</gene>
<sequence length="99" mass="10037">MFDSAVFLIGAYGAMAAGLSATVAKVSPTIGPRLRHLFSGAAPLAAVLAARLEGASSVTLDGMDLFSAGGLVIIGVVTSSVVGRFVPTIDSTDRRLTTR</sequence>
<dbReference type="KEGG" id="err:DVR09_11035"/>
<keyword evidence="1" id="KW-1133">Transmembrane helix</keyword>